<reference evidence="2 3" key="1">
    <citation type="submission" date="2019-06" db="EMBL/GenBank/DDBJ databases">
        <title>Lysobacter alkalisoli sp. nov. isolated from saline soil.</title>
        <authorList>
            <person name="Sun J.-Q."/>
            <person name="Xu L."/>
        </authorList>
    </citation>
    <scope>NUCLEOTIDE SEQUENCE [LARGE SCALE GENOMIC DNA]</scope>
    <source>
        <strain evidence="2 3">JCM 31130</strain>
    </source>
</reference>
<comment type="caution">
    <text evidence="2">The sequence shown here is derived from an EMBL/GenBank/DDBJ whole genome shotgun (WGS) entry which is preliminary data.</text>
</comment>
<accession>A0A507ZRN2</accession>
<feature type="transmembrane region" description="Helical" evidence="1">
    <location>
        <begin position="36"/>
        <end position="56"/>
    </location>
</feature>
<protein>
    <recommendedName>
        <fullName evidence="4">DUF4175 domain-containing protein</fullName>
    </recommendedName>
</protein>
<feature type="transmembrane region" description="Helical" evidence="1">
    <location>
        <begin position="63"/>
        <end position="81"/>
    </location>
</feature>
<organism evidence="2 3">
    <name type="scientific">Marilutibacter aestuarii</name>
    <dbReference type="NCBI Taxonomy" id="1706195"/>
    <lineage>
        <taxon>Bacteria</taxon>
        <taxon>Pseudomonadati</taxon>
        <taxon>Pseudomonadota</taxon>
        <taxon>Gammaproteobacteria</taxon>
        <taxon>Lysobacterales</taxon>
        <taxon>Lysobacteraceae</taxon>
        <taxon>Marilutibacter</taxon>
    </lineage>
</organism>
<dbReference type="OrthoDB" id="7509319at2"/>
<dbReference type="PROSITE" id="PS51257">
    <property type="entry name" value="PROKAR_LIPOPROTEIN"/>
    <property type="match status" value="1"/>
</dbReference>
<keyword evidence="1" id="KW-0472">Membrane</keyword>
<evidence type="ECO:0000313" key="3">
    <source>
        <dbReference type="Proteomes" id="UP000318212"/>
    </source>
</evidence>
<evidence type="ECO:0000313" key="2">
    <source>
        <dbReference type="EMBL" id="TQD39191.1"/>
    </source>
</evidence>
<sequence>MWGRASAALVPGFFLAAGLMGLACWALPGPWQSTLVPGLVAFFPLWICVAGAAFAFASGTRAWAWLGGLALACLGGLWLLQQWGWVQ</sequence>
<proteinExistence type="predicted"/>
<evidence type="ECO:0000256" key="1">
    <source>
        <dbReference type="SAM" id="Phobius"/>
    </source>
</evidence>
<keyword evidence="1" id="KW-0812">Transmembrane</keyword>
<gene>
    <name evidence="2" type="ORF">FKV25_15685</name>
</gene>
<dbReference type="Proteomes" id="UP000318212">
    <property type="component" value="Unassembled WGS sequence"/>
</dbReference>
<name>A0A507ZRN2_9GAMM</name>
<keyword evidence="3" id="KW-1185">Reference proteome</keyword>
<keyword evidence="1" id="KW-1133">Transmembrane helix</keyword>
<evidence type="ECO:0008006" key="4">
    <source>
        <dbReference type="Google" id="ProtNLM"/>
    </source>
</evidence>
<dbReference type="AlphaFoldDB" id="A0A507ZRN2"/>
<dbReference type="EMBL" id="VICE01000151">
    <property type="protein sequence ID" value="TQD39191.1"/>
    <property type="molecule type" value="Genomic_DNA"/>
</dbReference>